<feature type="region of interest" description="Disordered" evidence="1">
    <location>
        <begin position="1"/>
        <end position="172"/>
    </location>
</feature>
<feature type="compositionally biased region" description="Acidic residues" evidence="1">
    <location>
        <begin position="1"/>
        <end position="26"/>
    </location>
</feature>
<evidence type="ECO:0000313" key="3">
    <source>
        <dbReference type="Proteomes" id="UP000276776"/>
    </source>
</evidence>
<gene>
    <name evidence="2" type="ORF">TCLT_LOCUS3418</name>
</gene>
<evidence type="ECO:0000313" key="2">
    <source>
        <dbReference type="EMBL" id="VDM99877.1"/>
    </source>
</evidence>
<accession>A0A0N5CT67</accession>
<evidence type="ECO:0000256" key="1">
    <source>
        <dbReference type="SAM" id="MobiDB-lite"/>
    </source>
</evidence>
<dbReference type="Proteomes" id="UP000276776">
    <property type="component" value="Unassembled WGS sequence"/>
</dbReference>
<keyword evidence="3" id="KW-1185">Reference proteome</keyword>
<proteinExistence type="predicted"/>
<name>A0A0N5CT67_THECL</name>
<dbReference type="EMBL" id="UYYF01001448">
    <property type="protein sequence ID" value="VDM99877.1"/>
    <property type="molecule type" value="Genomic_DNA"/>
</dbReference>
<dbReference type="WBParaSite" id="TCLT_0000342501-mRNA-1">
    <property type="protein sequence ID" value="TCLT_0000342501-mRNA-1"/>
    <property type="gene ID" value="TCLT_0000342501"/>
</dbReference>
<reference evidence="2 3" key="2">
    <citation type="submission" date="2018-11" db="EMBL/GenBank/DDBJ databases">
        <authorList>
            <consortium name="Pathogen Informatics"/>
        </authorList>
    </citation>
    <scope>NUCLEOTIDE SEQUENCE [LARGE SCALE GENOMIC DNA]</scope>
</reference>
<dbReference type="AlphaFoldDB" id="A0A0N5CT67"/>
<feature type="compositionally biased region" description="Basic and acidic residues" evidence="1">
    <location>
        <begin position="81"/>
        <end position="94"/>
    </location>
</feature>
<organism evidence="4">
    <name type="scientific">Thelazia callipaeda</name>
    <name type="common">Oriental eyeworm</name>
    <name type="synonym">Parasitic nematode</name>
    <dbReference type="NCBI Taxonomy" id="103827"/>
    <lineage>
        <taxon>Eukaryota</taxon>
        <taxon>Metazoa</taxon>
        <taxon>Ecdysozoa</taxon>
        <taxon>Nematoda</taxon>
        <taxon>Chromadorea</taxon>
        <taxon>Rhabditida</taxon>
        <taxon>Spirurina</taxon>
        <taxon>Spiruromorpha</taxon>
        <taxon>Thelazioidea</taxon>
        <taxon>Thelaziidae</taxon>
        <taxon>Thelazia</taxon>
    </lineage>
</organism>
<reference evidence="4" key="1">
    <citation type="submission" date="2017-02" db="UniProtKB">
        <authorList>
            <consortium name="WormBaseParasite"/>
        </authorList>
    </citation>
    <scope>IDENTIFICATION</scope>
</reference>
<sequence>MADNNQEEIELSDVDFEDDEDDELECELAVQSEQPRKIPSHNIKYANVVPDEPSENLFSKHPASSHRNESCGTKSDAEEEKSDKLKDAEHEKPTHLSKPHSGNPESTDEKKMELNLVPNKSDAKSEQSLSTSPKRLLRVIPAEGSLEPETDATFPMCVPKIKSESPDDEEIE</sequence>
<evidence type="ECO:0000313" key="4">
    <source>
        <dbReference type="WBParaSite" id="TCLT_0000342501-mRNA-1"/>
    </source>
</evidence>
<protein>
    <submittedName>
        <fullName evidence="4">BLVR domain-containing protein</fullName>
    </submittedName>
</protein>